<feature type="region of interest" description="Disordered" evidence="1">
    <location>
        <begin position="500"/>
        <end position="539"/>
    </location>
</feature>
<gene>
    <name evidence="2" type="ORF">DIATSA_LOCUS3720</name>
</gene>
<dbReference type="SUPFAM" id="SSF57850">
    <property type="entry name" value="RING/U-box"/>
    <property type="match status" value="1"/>
</dbReference>
<reference evidence="2" key="1">
    <citation type="submission" date="2021-12" db="EMBL/GenBank/DDBJ databases">
        <authorList>
            <person name="King R."/>
        </authorList>
    </citation>
    <scope>NUCLEOTIDE SEQUENCE</scope>
</reference>
<accession>A0A9N9QY77</accession>
<feature type="compositionally biased region" description="Basic and acidic residues" evidence="1">
    <location>
        <begin position="512"/>
        <end position="521"/>
    </location>
</feature>
<dbReference type="OrthoDB" id="7346979at2759"/>
<feature type="compositionally biased region" description="Basic residues" evidence="1">
    <location>
        <begin position="522"/>
        <end position="539"/>
    </location>
</feature>
<organism evidence="2 3">
    <name type="scientific">Diatraea saccharalis</name>
    <name type="common">sugarcane borer</name>
    <dbReference type="NCBI Taxonomy" id="40085"/>
    <lineage>
        <taxon>Eukaryota</taxon>
        <taxon>Metazoa</taxon>
        <taxon>Ecdysozoa</taxon>
        <taxon>Arthropoda</taxon>
        <taxon>Hexapoda</taxon>
        <taxon>Insecta</taxon>
        <taxon>Pterygota</taxon>
        <taxon>Neoptera</taxon>
        <taxon>Endopterygota</taxon>
        <taxon>Lepidoptera</taxon>
        <taxon>Glossata</taxon>
        <taxon>Ditrysia</taxon>
        <taxon>Pyraloidea</taxon>
        <taxon>Crambidae</taxon>
        <taxon>Crambinae</taxon>
        <taxon>Diatraea</taxon>
    </lineage>
</organism>
<reference evidence="2" key="2">
    <citation type="submission" date="2022-10" db="EMBL/GenBank/DDBJ databases">
        <authorList>
            <consortium name="ENA_rothamsted_submissions"/>
            <consortium name="culmorum"/>
            <person name="King R."/>
        </authorList>
    </citation>
    <scope>NUCLEOTIDE SEQUENCE</scope>
</reference>
<evidence type="ECO:0000313" key="2">
    <source>
        <dbReference type="EMBL" id="CAG9785706.1"/>
    </source>
</evidence>
<sequence length="539" mass="61494">MSNFVIPVDRVVDLVKNLLDGTRCPICDTSVGNRIRYPCGHIGCTDCVTEGCTLCLTPPIASAAINTVDEPFTKRVKNANSLLNICQETFNVDVYKYRRISEQLKIEKDLFPECIQAPVKYSNKRKSLISNDNKENYPHLLFPGENVSPKKQIKMKKHGSFLNQWLDENVTHSRKVFSELNVNQQSNIIRDKKVKDNLASSRKRIQTYSHMRQYEDSLTKKKKYKTQISENKTVQKDNLHKKQLHEDSGIFIDDESICIQDGQSEIVDKDKLAFLAVEQADKEDQNSISFRSLDHRQESKSEDVLQASKSTNLHHQIKVPFYKKSYLLETCAVCKETESFHYEKTYKNVSVSLESNDFITTIKISDVGNHQKKSVGIQTDINSNCSEEKMDVINSTVKKNETISDEIQIKESQDIFIDDSQLNNSCDIKKKDNVIIDIESDLILPRNKTVIIEDSDSDTTNEESTYLHVSADVHVSCEPHDYGILSEINTDESICRSRNKVRGATPDSSNSSEKENCDPNKIKKIKGLKKPKSTKKMYV</sequence>
<dbReference type="AlphaFoldDB" id="A0A9N9QY77"/>
<evidence type="ECO:0008006" key="4">
    <source>
        <dbReference type="Google" id="ProtNLM"/>
    </source>
</evidence>
<proteinExistence type="predicted"/>
<name>A0A9N9QY77_9NEOP</name>
<evidence type="ECO:0000313" key="3">
    <source>
        <dbReference type="Proteomes" id="UP001153714"/>
    </source>
</evidence>
<dbReference type="Proteomes" id="UP001153714">
    <property type="component" value="Chromosome 14"/>
</dbReference>
<protein>
    <recommendedName>
        <fullName evidence="4">RING-type domain-containing protein</fullName>
    </recommendedName>
</protein>
<keyword evidence="3" id="KW-1185">Reference proteome</keyword>
<evidence type="ECO:0000256" key="1">
    <source>
        <dbReference type="SAM" id="MobiDB-lite"/>
    </source>
</evidence>
<dbReference type="EMBL" id="OU893345">
    <property type="protein sequence ID" value="CAG9785706.1"/>
    <property type="molecule type" value="Genomic_DNA"/>
</dbReference>